<dbReference type="CDD" id="cd19544">
    <property type="entry name" value="E-C_NRPS"/>
    <property type="match status" value="1"/>
</dbReference>
<dbReference type="PANTHER" id="PTHR45527">
    <property type="entry name" value="NONRIBOSOMAL PEPTIDE SYNTHETASE"/>
    <property type="match status" value="1"/>
</dbReference>
<dbReference type="STRING" id="1367852.SAMN05216516_1281"/>
<feature type="non-terminal residue" evidence="2">
    <location>
        <position position="493"/>
    </location>
</feature>
<dbReference type="GO" id="GO:0043041">
    <property type="term" value="P:amino acid activation for nonribosomal peptide biosynthetic process"/>
    <property type="evidence" value="ECO:0007669"/>
    <property type="project" value="TreeGrafter"/>
</dbReference>
<sequence>PLVTLSQQEIDTVVASVCGGAANVQDIYPLSPLQEGILFHHLLQERGDTYLLHSLMAFDSEDHLNAFIQALRLVIDRHDILRTAVCSQGLSRPVQVVWRSATLQVNTIEPAGTGDALACLRDCINPRQRRISLARAPLFSADTLYDPDRRQWLLGLCFHHMVCDHITMALICDEITRILQGSAAALPPPLPYRDFIAQLLRTPAPVHEAYFRSRLAGTDTPTAPFGILDVQESGGRTAELSRTLDASLTGRIQARARALGVSPGVLFHTAFARMLAQLCGHDDVVFGTVLMGRLQAGSSAEGGLGMFINTLPLRLSLAGMTVREAVLTTGRELAALFEHEQAPLALALRCSGVAAPLPLFSTLLNYRHSLPGGGTDGWHGMHLLETEERTNYPLTLSVDDTGNDFVLTAQAVSGIAPDRILRYLVTAVEGLVGTPGNEPEGPLAGISVLPPDERRQLLETFNATRRDFPRDSLVHTLFEEQVRRTPQALAVLS</sequence>
<dbReference type="SUPFAM" id="SSF52777">
    <property type="entry name" value="CoA-dependent acyltransferases"/>
    <property type="match status" value="2"/>
</dbReference>
<dbReference type="GO" id="GO:0005737">
    <property type="term" value="C:cytoplasm"/>
    <property type="evidence" value="ECO:0007669"/>
    <property type="project" value="TreeGrafter"/>
</dbReference>
<dbReference type="Pfam" id="PF00668">
    <property type="entry name" value="Condensation"/>
    <property type="match status" value="1"/>
</dbReference>
<keyword evidence="3" id="KW-1185">Reference proteome</keyword>
<dbReference type="GO" id="GO:0003824">
    <property type="term" value="F:catalytic activity"/>
    <property type="evidence" value="ECO:0007669"/>
    <property type="project" value="InterPro"/>
</dbReference>
<gene>
    <name evidence="2" type="ORF">SAMN05216516_1281</name>
</gene>
<accession>A0A1I5BXL0</accession>
<dbReference type="AlphaFoldDB" id="A0A1I5BXL0"/>
<dbReference type="InterPro" id="IPR001242">
    <property type="entry name" value="Condensation_dom"/>
</dbReference>
<evidence type="ECO:0000313" key="3">
    <source>
        <dbReference type="Proteomes" id="UP000242222"/>
    </source>
</evidence>
<proteinExistence type="predicted"/>
<feature type="non-terminal residue" evidence="2">
    <location>
        <position position="1"/>
    </location>
</feature>
<dbReference type="PANTHER" id="PTHR45527:SF1">
    <property type="entry name" value="FATTY ACID SYNTHASE"/>
    <property type="match status" value="1"/>
</dbReference>
<protein>
    <submittedName>
        <fullName evidence="2">Condensation domain-containing protein</fullName>
    </submittedName>
</protein>
<organism evidence="2 3">
    <name type="scientific">Izhakiella capsodis</name>
    <dbReference type="NCBI Taxonomy" id="1367852"/>
    <lineage>
        <taxon>Bacteria</taxon>
        <taxon>Pseudomonadati</taxon>
        <taxon>Pseudomonadota</taxon>
        <taxon>Gammaproteobacteria</taxon>
        <taxon>Enterobacterales</taxon>
        <taxon>Erwiniaceae</taxon>
        <taxon>Izhakiella</taxon>
    </lineage>
</organism>
<dbReference type="InterPro" id="IPR023213">
    <property type="entry name" value="CAT-like_dom_sf"/>
</dbReference>
<dbReference type="GO" id="GO:0031177">
    <property type="term" value="F:phosphopantetheine binding"/>
    <property type="evidence" value="ECO:0007669"/>
    <property type="project" value="TreeGrafter"/>
</dbReference>
<evidence type="ECO:0000313" key="2">
    <source>
        <dbReference type="EMBL" id="SFN79437.1"/>
    </source>
</evidence>
<dbReference type="Proteomes" id="UP000242222">
    <property type="component" value="Unassembled WGS sequence"/>
</dbReference>
<reference evidence="3" key="1">
    <citation type="submission" date="2016-10" db="EMBL/GenBank/DDBJ databases">
        <authorList>
            <person name="Varghese N."/>
            <person name="Submissions S."/>
        </authorList>
    </citation>
    <scope>NUCLEOTIDE SEQUENCE [LARGE SCALE GENOMIC DNA]</scope>
    <source>
        <strain evidence="3">N6PO6</strain>
    </source>
</reference>
<dbReference type="GO" id="GO:0044550">
    <property type="term" value="P:secondary metabolite biosynthetic process"/>
    <property type="evidence" value="ECO:0007669"/>
    <property type="project" value="TreeGrafter"/>
</dbReference>
<dbReference type="RefSeq" id="WP_230479624.1">
    <property type="nucleotide sequence ID" value="NZ_FOVC01000028.1"/>
</dbReference>
<feature type="domain" description="Condensation" evidence="1">
    <location>
        <begin position="24"/>
        <end position="457"/>
    </location>
</feature>
<dbReference type="EMBL" id="FOVC01000028">
    <property type="protein sequence ID" value="SFN79437.1"/>
    <property type="molecule type" value="Genomic_DNA"/>
</dbReference>
<dbReference type="Gene3D" id="3.30.559.10">
    <property type="entry name" value="Chloramphenicol acetyltransferase-like domain"/>
    <property type="match status" value="1"/>
</dbReference>
<dbReference type="Gene3D" id="3.30.559.30">
    <property type="entry name" value="Nonribosomal peptide synthetase, condensation domain"/>
    <property type="match status" value="1"/>
</dbReference>
<evidence type="ECO:0000259" key="1">
    <source>
        <dbReference type="Pfam" id="PF00668"/>
    </source>
</evidence>
<name>A0A1I5BXL0_9GAMM</name>